<dbReference type="PROSITE" id="PS00760">
    <property type="entry name" value="SPASE_I_2"/>
    <property type="match status" value="1"/>
</dbReference>
<reference evidence="9" key="1">
    <citation type="journal article" date="2020" name="Microorganisms">
        <title>Complete Genome of a Member of a New Bacterial Lineage in the Microgenomates Group Reveals an Unusual Nucleotide Composition Disparity Between Two Strands of DNA and Limited Metabolic Potential.</title>
        <authorList>
            <person name="Kadnikov V.V."/>
            <person name="Mardanov A.V."/>
            <person name="Beletsky A.V."/>
            <person name="Karnachuk O.V."/>
            <person name="Ravin N.V."/>
        </authorList>
    </citation>
    <scope>NUCLEOTIDE SEQUENCE [LARGE SCALE GENOMIC DNA]</scope>
</reference>
<feature type="active site" evidence="5">
    <location>
        <position position="87"/>
    </location>
</feature>
<dbReference type="PANTHER" id="PTHR43390:SF1">
    <property type="entry name" value="CHLOROPLAST PROCESSING PEPTIDASE"/>
    <property type="match status" value="1"/>
</dbReference>
<comment type="similarity">
    <text evidence="2 6">Belongs to the peptidase S26 family.</text>
</comment>
<dbReference type="Proteomes" id="UP000463983">
    <property type="component" value="Chromosome"/>
</dbReference>
<dbReference type="AlphaFoldDB" id="A0A857N5M2"/>
<dbReference type="Gene3D" id="2.10.109.10">
    <property type="entry name" value="Umud Fragment, subunit A"/>
    <property type="match status" value="2"/>
</dbReference>
<feature type="active site" evidence="5">
    <location>
        <position position="44"/>
    </location>
</feature>
<dbReference type="SUPFAM" id="SSF51306">
    <property type="entry name" value="LexA/Signal peptidase"/>
    <property type="match status" value="1"/>
</dbReference>
<evidence type="ECO:0000256" key="5">
    <source>
        <dbReference type="PIRSR" id="PIRSR600223-1"/>
    </source>
</evidence>
<feature type="transmembrane region" description="Helical" evidence="6">
    <location>
        <begin position="12"/>
        <end position="34"/>
    </location>
</feature>
<dbReference type="PRINTS" id="PR00727">
    <property type="entry name" value="LEADERPTASE"/>
</dbReference>
<evidence type="ECO:0000256" key="4">
    <source>
        <dbReference type="ARBA" id="ARBA00022801"/>
    </source>
</evidence>
<evidence type="ECO:0000256" key="1">
    <source>
        <dbReference type="ARBA" id="ARBA00000677"/>
    </source>
</evidence>
<dbReference type="EMBL" id="CP047901">
    <property type="protein sequence ID" value="QHO63555.1"/>
    <property type="molecule type" value="Genomic_DNA"/>
</dbReference>
<comment type="subcellular location">
    <subcellularLocation>
        <location evidence="6">Membrane</location>
        <topology evidence="6">Single-pass type II membrane protein</topology>
    </subcellularLocation>
</comment>
<dbReference type="EC" id="3.4.21.89" evidence="3 6"/>
<dbReference type="InterPro" id="IPR036286">
    <property type="entry name" value="LexA/Signal_pep-like_sf"/>
</dbReference>
<dbReference type="InterPro" id="IPR019758">
    <property type="entry name" value="Pept_S26A_signal_pept_1_CS"/>
</dbReference>
<dbReference type="GO" id="GO:0009003">
    <property type="term" value="F:signal peptidase activity"/>
    <property type="evidence" value="ECO:0007669"/>
    <property type="project" value="UniProtKB-EC"/>
</dbReference>
<name>A0A857N5M2_9BACT</name>
<comment type="catalytic activity">
    <reaction evidence="1 6">
        <text>Cleavage of hydrophobic, N-terminal signal or leader sequences from secreted and periplasmic proteins.</text>
        <dbReference type="EC" id="3.4.21.89"/>
    </reaction>
</comment>
<accession>A0A857N5M2</accession>
<evidence type="ECO:0000313" key="9">
    <source>
        <dbReference type="Proteomes" id="UP000463983"/>
    </source>
</evidence>
<dbReference type="GO" id="GO:0006465">
    <property type="term" value="P:signal peptide processing"/>
    <property type="evidence" value="ECO:0007669"/>
    <property type="project" value="InterPro"/>
</dbReference>
<protein>
    <recommendedName>
        <fullName evidence="3 6">Signal peptidase I</fullName>
        <ecNumber evidence="3 6">3.4.21.89</ecNumber>
    </recommendedName>
</protein>
<dbReference type="InterPro" id="IPR000223">
    <property type="entry name" value="Pept_S26A_signal_pept_1"/>
</dbReference>
<keyword evidence="9" id="KW-1185">Reference proteome</keyword>
<evidence type="ECO:0000313" key="8">
    <source>
        <dbReference type="EMBL" id="QHO63555.1"/>
    </source>
</evidence>
<organism evidence="8 9">
    <name type="scientific">Candidatus Chazhemtobacterium aquaticus</name>
    <dbReference type="NCBI Taxonomy" id="2715735"/>
    <lineage>
        <taxon>Bacteria</taxon>
        <taxon>Candidatus Chazhemtobacteraceae</taxon>
        <taxon>Candidatus Chazhemtobacterium</taxon>
    </lineage>
</organism>
<dbReference type="RefSeq" id="WP_161931932.1">
    <property type="nucleotide sequence ID" value="NZ_CP047901.1"/>
</dbReference>
<dbReference type="InterPro" id="IPR019533">
    <property type="entry name" value="Peptidase_S26"/>
</dbReference>
<keyword evidence="6" id="KW-0812">Transmembrane</keyword>
<keyword evidence="6" id="KW-1133">Transmembrane helix</keyword>
<keyword evidence="6" id="KW-0645">Protease</keyword>
<dbReference type="Pfam" id="PF10502">
    <property type="entry name" value="Peptidase_S26"/>
    <property type="match status" value="1"/>
</dbReference>
<evidence type="ECO:0000256" key="3">
    <source>
        <dbReference type="ARBA" id="ARBA00013208"/>
    </source>
</evidence>
<dbReference type="GO" id="GO:0016020">
    <property type="term" value="C:membrane"/>
    <property type="evidence" value="ECO:0007669"/>
    <property type="project" value="UniProtKB-SubCell"/>
</dbReference>
<dbReference type="PANTHER" id="PTHR43390">
    <property type="entry name" value="SIGNAL PEPTIDASE I"/>
    <property type="match status" value="1"/>
</dbReference>
<sequence length="194" mass="22507">MFLRLLQRVGSFFMDIIEVFVISMSIFIVVYLFLMQPHQVKGNSMFPTYHDGEYLMTDKVTYKFREPKRGDIVVFKAPVNEDFDFIKRVIAVPGDKILIKDGEVYVNGEMLNEVYLPDEYDTRGGRFLREGVEADVPEGTYICIGDNRGHSSDSREWGPVPMENIVGRVFFRYWPFNRFGLVGNDGWEVFTALD</sequence>
<keyword evidence="6" id="KW-0472">Membrane</keyword>
<keyword evidence="4 6" id="KW-0378">Hydrolase</keyword>
<dbReference type="GO" id="GO:0004252">
    <property type="term" value="F:serine-type endopeptidase activity"/>
    <property type="evidence" value="ECO:0007669"/>
    <property type="project" value="InterPro"/>
</dbReference>
<dbReference type="CDD" id="cd06530">
    <property type="entry name" value="S26_SPase_I"/>
    <property type="match status" value="1"/>
</dbReference>
<evidence type="ECO:0000256" key="6">
    <source>
        <dbReference type="RuleBase" id="RU362042"/>
    </source>
</evidence>
<dbReference type="PROSITE" id="PS00761">
    <property type="entry name" value="SPASE_I_3"/>
    <property type="match status" value="1"/>
</dbReference>
<proteinExistence type="inferred from homology"/>
<evidence type="ECO:0000256" key="2">
    <source>
        <dbReference type="ARBA" id="ARBA00009370"/>
    </source>
</evidence>
<dbReference type="KEGG" id="caqa:MICH65_0574"/>
<dbReference type="NCBIfam" id="TIGR02227">
    <property type="entry name" value="sigpep_I_bact"/>
    <property type="match status" value="1"/>
</dbReference>
<evidence type="ECO:0000259" key="7">
    <source>
        <dbReference type="Pfam" id="PF10502"/>
    </source>
</evidence>
<gene>
    <name evidence="8" type="ORF">MICH65_0574</name>
</gene>
<feature type="domain" description="Peptidase S26" evidence="7">
    <location>
        <begin position="15"/>
        <end position="174"/>
    </location>
</feature>
<dbReference type="InterPro" id="IPR019757">
    <property type="entry name" value="Pept_S26A_signal_pept_1_Lys-AS"/>
</dbReference>